<accession>A0AAD9WZ67</accession>
<reference evidence="1" key="1">
    <citation type="journal article" date="2023" name="Plant J.">
        <title>Genome sequences and population genomics provide insights into the demographic history, inbreeding, and mutation load of two 'living fossil' tree species of Dipteronia.</title>
        <authorList>
            <person name="Feng Y."/>
            <person name="Comes H.P."/>
            <person name="Chen J."/>
            <person name="Zhu S."/>
            <person name="Lu R."/>
            <person name="Zhang X."/>
            <person name="Li P."/>
            <person name="Qiu J."/>
            <person name="Olsen K.M."/>
            <person name="Qiu Y."/>
        </authorList>
    </citation>
    <scope>NUCLEOTIDE SEQUENCE</scope>
    <source>
        <strain evidence="1">KIB01</strain>
    </source>
</reference>
<dbReference type="PANTHER" id="PTHR33116:SF78">
    <property type="entry name" value="OS12G0587133 PROTEIN"/>
    <property type="match status" value="1"/>
</dbReference>
<keyword evidence="2" id="KW-1185">Reference proteome</keyword>
<dbReference type="PANTHER" id="PTHR33116">
    <property type="entry name" value="REVERSE TRANSCRIPTASE ZINC-BINDING DOMAIN-CONTAINING PROTEIN-RELATED-RELATED"/>
    <property type="match status" value="1"/>
</dbReference>
<dbReference type="EMBL" id="JANJYI010000005">
    <property type="protein sequence ID" value="KAK2649334.1"/>
    <property type="molecule type" value="Genomic_DNA"/>
</dbReference>
<evidence type="ECO:0008006" key="3">
    <source>
        <dbReference type="Google" id="ProtNLM"/>
    </source>
</evidence>
<comment type="caution">
    <text evidence="1">The sequence shown here is derived from an EMBL/GenBank/DDBJ whole genome shotgun (WGS) entry which is preliminary data.</text>
</comment>
<evidence type="ECO:0000313" key="1">
    <source>
        <dbReference type="EMBL" id="KAK2649334.1"/>
    </source>
</evidence>
<name>A0AAD9WZ67_9ROSI</name>
<evidence type="ECO:0000313" key="2">
    <source>
        <dbReference type="Proteomes" id="UP001280121"/>
    </source>
</evidence>
<protein>
    <recommendedName>
        <fullName evidence="3">Reverse transcriptase</fullName>
    </recommendedName>
</protein>
<dbReference type="AlphaFoldDB" id="A0AAD9WZ67"/>
<sequence length="387" mass="43667">MDALSAPGPDGFSGRFFQRCWEIMGRDVIIVVQDFFHSGMVAPSLNSNFIVLIRKIRDSITVDQFRPIMLGNFLFKISSKILANRGTVKNLKSVMLAFRVYARISSLQSLVGMQISQLPFSCLGVPLFKGKPRKVILMPIADKILSKFAKWKGKSLSLAGRATLIRSVITDSFVHSFMVYKWPAFLTKMVTKKIRNFLWTGSCEECKLVGVAWNRCCRPYALGGLGLKDLALLNDSLLRKLTWKLITSNNFPFTFLRKRYIRQLQEPQGGKSVDLRVALSLVWHSVYDANSLGIGCMRNCVDDLLILHRFGLCGRPGKALVIKSVVWSPLTLCGSRSDHVTWRVRQAWQCCLHQILHMEFQVSHIFRKGNQVADALSKNALGLSSYS</sequence>
<dbReference type="Proteomes" id="UP001280121">
    <property type="component" value="Unassembled WGS sequence"/>
</dbReference>
<gene>
    <name evidence="1" type="ORF">Ddye_016823</name>
</gene>
<organism evidence="1 2">
    <name type="scientific">Dipteronia dyeriana</name>
    <dbReference type="NCBI Taxonomy" id="168575"/>
    <lineage>
        <taxon>Eukaryota</taxon>
        <taxon>Viridiplantae</taxon>
        <taxon>Streptophyta</taxon>
        <taxon>Embryophyta</taxon>
        <taxon>Tracheophyta</taxon>
        <taxon>Spermatophyta</taxon>
        <taxon>Magnoliopsida</taxon>
        <taxon>eudicotyledons</taxon>
        <taxon>Gunneridae</taxon>
        <taxon>Pentapetalae</taxon>
        <taxon>rosids</taxon>
        <taxon>malvids</taxon>
        <taxon>Sapindales</taxon>
        <taxon>Sapindaceae</taxon>
        <taxon>Hippocastanoideae</taxon>
        <taxon>Acereae</taxon>
        <taxon>Dipteronia</taxon>
    </lineage>
</organism>
<proteinExistence type="predicted"/>